<evidence type="ECO:0000313" key="3">
    <source>
        <dbReference type="EMBL" id="MEQ2191436.1"/>
    </source>
</evidence>
<protein>
    <recommendedName>
        <fullName evidence="2">Ral GTPase-activating protein subunit alpha/beta N-terminal domain-containing protein</fullName>
    </recommendedName>
</protein>
<evidence type="ECO:0000256" key="1">
    <source>
        <dbReference type="ARBA" id="ARBA00022553"/>
    </source>
</evidence>
<accession>A0ABV0Q7H6</accession>
<evidence type="ECO:0000313" key="4">
    <source>
        <dbReference type="Proteomes" id="UP001434883"/>
    </source>
</evidence>
<dbReference type="InterPro" id="IPR046859">
    <property type="entry name" value="RGPA/RALGAPB_N"/>
</dbReference>
<proteinExistence type="predicted"/>
<keyword evidence="1" id="KW-0597">Phosphoprotein</keyword>
<feature type="non-terminal residue" evidence="3">
    <location>
        <position position="1"/>
    </location>
</feature>
<dbReference type="Proteomes" id="UP001434883">
    <property type="component" value="Unassembled WGS sequence"/>
</dbReference>
<reference evidence="3 4" key="1">
    <citation type="submission" date="2021-06" db="EMBL/GenBank/DDBJ databases">
        <authorList>
            <person name="Palmer J.M."/>
        </authorList>
    </citation>
    <scope>NUCLEOTIDE SEQUENCE [LARGE SCALE GENOMIC DNA]</scope>
    <source>
        <strain evidence="3 4">XC_2019</strain>
        <tissue evidence="3">Muscle</tissue>
    </source>
</reference>
<evidence type="ECO:0000259" key="2">
    <source>
        <dbReference type="Pfam" id="PF20412"/>
    </source>
</evidence>
<gene>
    <name evidence="3" type="ORF">XENOCAPTIV_028460</name>
</gene>
<dbReference type="InterPro" id="IPR027107">
    <property type="entry name" value="Tuberin/Ral-act_asu"/>
</dbReference>
<dbReference type="PANTHER" id="PTHR10063:SF2">
    <property type="entry name" value="RAL GTPASE-ACTIVATING PROTEIN SUBUNIT ALPHA-2"/>
    <property type="match status" value="1"/>
</dbReference>
<comment type="caution">
    <text evidence="3">The sequence shown here is derived from an EMBL/GenBank/DDBJ whole genome shotgun (WGS) entry which is preliminary data.</text>
</comment>
<keyword evidence="4" id="KW-1185">Reference proteome</keyword>
<name>A0ABV0Q7H6_9TELE</name>
<organism evidence="3 4">
    <name type="scientific">Xenoophorus captivus</name>
    <dbReference type="NCBI Taxonomy" id="1517983"/>
    <lineage>
        <taxon>Eukaryota</taxon>
        <taxon>Metazoa</taxon>
        <taxon>Chordata</taxon>
        <taxon>Craniata</taxon>
        <taxon>Vertebrata</taxon>
        <taxon>Euteleostomi</taxon>
        <taxon>Actinopterygii</taxon>
        <taxon>Neopterygii</taxon>
        <taxon>Teleostei</taxon>
        <taxon>Neoteleostei</taxon>
        <taxon>Acanthomorphata</taxon>
        <taxon>Ovalentaria</taxon>
        <taxon>Atherinomorphae</taxon>
        <taxon>Cyprinodontiformes</taxon>
        <taxon>Goodeidae</taxon>
        <taxon>Xenoophorus</taxon>
    </lineage>
</organism>
<dbReference type="PANTHER" id="PTHR10063">
    <property type="entry name" value="TUBERIN"/>
    <property type="match status" value="1"/>
</dbReference>
<dbReference type="EMBL" id="JAHRIN010000776">
    <property type="protein sequence ID" value="MEQ2191436.1"/>
    <property type="molecule type" value="Genomic_DNA"/>
</dbReference>
<dbReference type="Pfam" id="PF20412">
    <property type="entry name" value="RALGAPB_N"/>
    <property type="match status" value="1"/>
</dbReference>
<feature type="domain" description="Ral GTPase-activating protein subunit alpha/beta N-terminal" evidence="2">
    <location>
        <begin position="58"/>
        <end position="130"/>
    </location>
</feature>
<sequence>VFMHLLESEAKPLYVPVTRNNESTFCTRDQYLAPRVAFITWLVTFFLEKKYVNSSAAAQSAKNGTEVIPKLIQTIIVAWVRANLSVFISRELWDELLAVLSSLTCWEELVTEWASIMDSLTAVLARSVYGLDMANLPLDKLSEQKEKKQRGRGKEIKCENIEIGDRCHFEKL</sequence>